<sequence length="199" mass="22433">MDCSVICLFALTVNFRSSNTTTSCDYCVDTRSTYKDCFDNVLECAYRDPDGLILCLNTYENSETGTLEKSTKCLSYKDFYISDPDILRAVDVGSCDFGTMQKCECAETCPRRVTTTTTVRSTTKRKITPQAFTSDEKNPDNIPRKKESPQERSITQKSLDPQRQHGSSSIFPFSSLATTSNTVYLSLIFVIFSLLFLLR</sequence>
<name>A0AAF3J943_9BILA</name>
<feature type="region of interest" description="Disordered" evidence="1">
    <location>
        <begin position="130"/>
        <end position="167"/>
    </location>
</feature>
<keyword evidence="2" id="KW-0812">Transmembrane</keyword>
<protein>
    <submittedName>
        <fullName evidence="5">Uncharacterized protein</fullName>
    </submittedName>
</protein>
<dbReference type="WBParaSite" id="MBELARI_LOCUS4232">
    <property type="protein sequence ID" value="MBELARI_LOCUS4232"/>
    <property type="gene ID" value="MBELARI_LOCUS4232"/>
</dbReference>
<evidence type="ECO:0000313" key="4">
    <source>
        <dbReference type="Proteomes" id="UP000887575"/>
    </source>
</evidence>
<evidence type="ECO:0000256" key="1">
    <source>
        <dbReference type="SAM" id="MobiDB-lite"/>
    </source>
</evidence>
<feature type="chain" id="PRO_5041949015" evidence="3">
    <location>
        <begin position="19"/>
        <end position="199"/>
    </location>
</feature>
<organism evidence="4 5">
    <name type="scientific">Mesorhabditis belari</name>
    <dbReference type="NCBI Taxonomy" id="2138241"/>
    <lineage>
        <taxon>Eukaryota</taxon>
        <taxon>Metazoa</taxon>
        <taxon>Ecdysozoa</taxon>
        <taxon>Nematoda</taxon>
        <taxon>Chromadorea</taxon>
        <taxon>Rhabditida</taxon>
        <taxon>Rhabditina</taxon>
        <taxon>Rhabditomorpha</taxon>
        <taxon>Rhabditoidea</taxon>
        <taxon>Rhabditidae</taxon>
        <taxon>Mesorhabditinae</taxon>
        <taxon>Mesorhabditis</taxon>
    </lineage>
</organism>
<proteinExistence type="predicted"/>
<feature type="signal peptide" evidence="3">
    <location>
        <begin position="1"/>
        <end position="18"/>
    </location>
</feature>
<keyword evidence="3" id="KW-0732">Signal</keyword>
<reference evidence="5" key="1">
    <citation type="submission" date="2024-02" db="UniProtKB">
        <authorList>
            <consortium name="WormBaseParasite"/>
        </authorList>
    </citation>
    <scope>IDENTIFICATION</scope>
</reference>
<evidence type="ECO:0000313" key="5">
    <source>
        <dbReference type="WBParaSite" id="MBELARI_LOCUS4232"/>
    </source>
</evidence>
<dbReference type="AlphaFoldDB" id="A0AAF3J943"/>
<keyword evidence="2" id="KW-0472">Membrane</keyword>
<keyword evidence="2" id="KW-1133">Transmembrane helix</keyword>
<feature type="compositionally biased region" description="Basic and acidic residues" evidence="1">
    <location>
        <begin position="134"/>
        <end position="150"/>
    </location>
</feature>
<keyword evidence="4" id="KW-1185">Reference proteome</keyword>
<feature type="transmembrane region" description="Helical" evidence="2">
    <location>
        <begin position="182"/>
        <end position="198"/>
    </location>
</feature>
<dbReference type="Proteomes" id="UP000887575">
    <property type="component" value="Unassembled WGS sequence"/>
</dbReference>
<feature type="compositionally biased region" description="Polar residues" evidence="1">
    <location>
        <begin position="151"/>
        <end position="167"/>
    </location>
</feature>
<evidence type="ECO:0000256" key="3">
    <source>
        <dbReference type="SAM" id="SignalP"/>
    </source>
</evidence>
<evidence type="ECO:0000256" key="2">
    <source>
        <dbReference type="SAM" id="Phobius"/>
    </source>
</evidence>
<accession>A0AAF3J943</accession>